<keyword evidence="1" id="KW-0805">Transcription regulation</keyword>
<dbReference type="Gene3D" id="3.20.80.10">
    <property type="entry name" value="Regulatory factor, effector binding domain"/>
    <property type="match status" value="1"/>
</dbReference>
<evidence type="ECO:0000256" key="2">
    <source>
        <dbReference type="ARBA" id="ARBA00023163"/>
    </source>
</evidence>
<dbReference type="InterPro" id="IPR009057">
    <property type="entry name" value="Homeodomain-like_sf"/>
</dbReference>
<keyword evidence="5" id="KW-1185">Reference proteome</keyword>
<evidence type="ECO:0000259" key="3">
    <source>
        <dbReference type="PROSITE" id="PS01124"/>
    </source>
</evidence>
<sequence>MIDRQTQVLARIERAVALLQSHLFDSPPLDLAKLADAAALSPFHFHRLYRLVTGETCAQTISRLRLAAGARHLSAAATVTDAALQAGFSSSQAFAKAMKRQAHLSPSQLRDDPELLDVIAGRLSHPASGMAANPPGWLSVELVSLAPMRLMTVRTEHLYPDLFDTYGMLFEQAGGPEVVQAIIGMPRDDSDNQAGQFDSALLLSEAPRELPDNLFWQDSAQGDYLRTRHLGSFAGLEATVDNLYLTLLGMDDLWPADSPCIYHYLDDPEMVEESALRTDIYLPVVRSEPQ</sequence>
<comment type="caution">
    <text evidence="4">The sequence shown here is derived from an EMBL/GenBank/DDBJ whole genome shotgun (WGS) entry which is preliminary data.</text>
</comment>
<dbReference type="Pfam" id="PF12833">
    <property type="entry name" value="HTH_18"/>
    <property type="match status" value="1"/>
</dbReference>
<dbReference type="RefSeq" id="WP_343847077.1">
    <property type="nucleotide sequence ID" value="NZ_BAAAEI010000023.1"/>
</dbReference>
<accession>A0ABP3HHM9</accession>
<dbReference type="SMART" id="SM00871">
    <property type="entry name" value="AraC_E_bind"/>
    <property type="match status" value="1"/>
</dbReference>
<protein>
    <submittedName>
        <fullName evidence="4">AraC family transcriptional regulator</fullName>
    </submittedName>
</protein>
<dbReference type="InterPro" id="IPR018060">
    <property type="entry name" value="HTH_AraC"/>
</dbReference>
<keyword evidence="2" id="KW-0804">Transcription</keyword>
<dbReference type="SUPFAM" id="SSF55136">
    <property type="entry name" value="Probable bacterial effector-binding domain"/>
    <property type="match status" value="1"/>
</dbReference>
<dbReference type="SMART" id="SM00342">
    <property type="entry name" value="HTH_ARAC"/>
    <property type="match status" value="1"/>
</dbReference>
<dbReference type="Pfam" id="PF06445">
    <property type="entry name" value="GyrI-like"/>
    <property type="match status" value="1"/>
</dbReference>
<name>A0ABP3HHM9_9ALTE</name>
<dbReference type="InterPro" id="IPR010499">
    <property type="entry name" value="AraC_E-bd"/>
</dbReference>
<proteinExistence type="predicted"/>
<evidence type="ECO:0000313" key="5">
    <source>
        <dbReference type="Proteomes" id="UP001501757"/>
    </source>
</evidence>
<feature type="domain" description="HTH araC/xylS-type" evidence="3">
    <location>
        <begin position="13"/>
        <end position="112"/>
    </location>
</feature>
<gene>
    <name evidence="4" type="ORF">GCM10009092_38090</name>
</gene>
<dbReference type="PANTHER" id="PTHR40055:SF1">
    <property type="entry name" value="TRANSCRIPTIONAL REGULATOR YGIV-RELATED"/>
    <property type="match status" value="1"/>
</dbReference>
<organism evidence="4 5">
    <name type="scientific">Bowmanella denitrificans</name>
    <dbReference type="NCBI Taxonomy" id="366582"/>
    <lineage>
        <taxon>Bacteria</taxon>
        <taxon>Pseudomonadati</taxon>
        <taxon>Pseudomonadota</taxon>
        <taxon>Gammaproteobacteria</taxon>
        <taxon>Alteromonadales</taxon>
        <taxon>Alteromonadaceae</taxon>
        <taxon>Bowmanella</taxon>
    </lineage>
</organism>
<dbReference type="PANTHER" id="PTHR40055">
    <property type="entry name" value="TRANSCRIPTIONAL REGULATOR YGIV-RELATED"/>
    <property type="match status" value="1"/>
</dbReference>
<dbReference type="InterPro" id="IPR011256">
    <property type="entry name" value="Reg_factor_effector_dom_sf"/>
</dbReference>
<dbReference type="Gene3D" id="1.10.10.60">
    <property type="entry name" value="Homeodomain-like"/>
    <property type="match status" value="2"/>
</dbReference>
<dbReference type="EMBL" id="BAAAEI010000023">
    <property type="protein sequence ID" value="GAA0370175.1"/>
    <property type="molecule type" value="Genomic_DNA"/>
</dbReference>
<dbReference type="SUPFAM" id="SSF46689">
    <property type="entry name" value="Homeodomain-like"/>
    <property type="match status" value="2"/>
</dbReference>
<evidence type="ECO:0000313" key="4">
    <source>
        <dbReference type="EMBL" id="GAA0370175.1"/>
    </source>
</evidence>
<dbReference type="Proteomes" id="UP001501757">
    <property type="component" value="Unassembled WGS sequence"/>
</dbReference>
<evidence type="ECO:0000256" key="1">
    <source>
        <dbReference type="ARBA" id="ARBA00023015"/>
    </source>
</evidence>
<reference evidence="5" key="1">
    <citation type="journal article" date="2019" name="Int. J. Syst. Evol. Microbiol.">
        <title>The Global Catalogue of Microorganisms (GCM) 10K type strain sequencing project: providing services to taxonomists for standard genome sequencing and annotation.</title>
        <authorList>
            <consortium name="The Broad Institute Genomics Platform"/>
            <consortium name="The Broad Institute Genome Sequencing Center for Infectious Disease"/>
            <person name="Wu L."/>
            <person name="Ma J."/>
        </authorList>
    </citation>
    <scope>NUCLEOTIDE SEQUENCE [LARGE SCALE GENOMIC DNA]</scope>
    <source>
        <strain evidence="5">JCM 13378</strain>
    </source>
</reference>
<dbReference type="InterPro" id="IPR050908">
    <property type="entry name" value="SmbC-like"/>
</dbReference>
<dbReference type="InterPro" id="IPR029442">
    <property type="entry name" value="GyrI-like"/>
</dbReference>
<dbReference type="PROSITE" id="PS01124">
    <property type="entry name" value="HTH_ARAC_FAMILY_2"/>
    <property type="match status" value="1"/>
</dbReference>